<dbReference type="InterPro" id="IPR029062">
    <property type="entry name" value="Class_I_gatase-like"/>
</dbReference>
<gene>
    <name evidence="2" type="primary">hchA_2</name>
    <name evidence="2" type="ORF">AVENLUH13518_02132</name>
</gene>
<organism evidence="2 3">
    <name type="scientific">Acinetobacter venetianus</name>
    <dbReference type="NCBI Taxonomy" id="52133"/>
    <lineage>
        <taxon>Bacteria</taxon>
        <taxon>Pseudomonadati</taxon>
        <taxon>Pseudomonadota</taxon>
        <taxon>Gammaproteobacteria</taxon>
        <taxon>Moraxellales</taxon>
        <taxon>Moraxellaceae</taxon>
        <taxon>Acinetobacter</taxon>
    </lineage>
</organism>
<sequence length="62" mass="7072">MTTNLDDRNPTPDLAEDNAFFPSPYSLSQYTSAKTDYDGTTYPNPYKGNKKILMIATDERYI</sequence>
<evidence type="ECO:0000256" key="1">
    <source>
        <dbReference type="SAM" id="MobiDB-lite"/>
    </source>
</evidence>
<proteinExistence type="predicted"/>
<dbReference type="AlphaFoldDB" id="A0A150HT80"/>
<keyword evidence="2" id="KW-0456">Lyase</keyword>
<dbReference type="GO" id="GO:0019172">
    <property type="term" value="F:glyoxalase III activity"/>
    <property type="evidence" value="ECO:0007669"/>
    <property type="project" value="UniProtKB-EC"/>
</dbReference>
<comment type="caution">
    <text evidence="2">The sequence shown here is derived from an EMBL/GenBank/DDBJ whole genome shotgun (WGS) entry which is preliminary data.</text>
</comment>
<dbReference type="EC" id="4.2.1.130" evidence="2"/>
<dbReference type="PATRIC" id="fig|52133.19.peg.2166"/>
<reference evidence="2 3" key="1">
    <citation type="journal article" date="2016" name="Sci. Rep.">
        <title>Genomic and phenotypic characterization of the species Acinetobacter venetianus.</title>
        <authorList>
            <person name="Fondi M."/>
            <person name="Maida I."/>
            <person name="Perrin E."/>
            <person name="Orlandini V."/>
            <person name="La Torre L."/>
            <person name="Bosi E."/>
            <person name="Negroni A."/>
            <person name="Zanaroli G."/>
            <person name="Fava F."/>
            <person name="Decorosi F."/>
            <person name="Giovannetti L."/>
            <person name="Viti C."/>
            <person name="Vaneechoutte M."/>
            <person name="Dijkshoorn L."/>
            <person name="Fani R."/>
        </authorList>
    </citation>
    <scope>NUCLEOTIDE SEQUENCE [LARGE SCALE GENOMIC DNA]</scope>
    <source>
        <strain evidence="2 3">LUH13518</strain>
    </source>
</reference>
<feature type="compositionally biased region" description="Basic and acidic residues" evidence="1">
    <location>
        <begin position="1"/>
        <end position="10"/>
    </location>
</feature>
<dbReference type="SUPFAM" id="SSF52317">
    <property type="entry name" value="Class I glutamine amidotransferase-like"/>
    <property type="match status" value="1"/>
</dbReference>
<name>A0A150HT80_9GAMM</name>
<feature type="region of interest" description="Disordered" evidence="1">
    <location>
        <begin position="1"/>
        <end position="22"/>
    </location>
</feature>
<accession>A0A150HT80</accession>
<dbReference type="Proteomes" id="UP000075544">
    <property type="component" value="Unassembled WGS sequence"/>
</dbReference>
<protein>
    <submittedName>
        <fullName evidence="2">Molecular chaperone Hsp31 and glyoxalase 3</fullName>
        <ecNumber evidence="2">4.2.1.130</ecNumber>
    </submittedName>
</protein>
<dbReference type="EMBL" id="JRHX01000063">
    <property type="protein sequence ID" value="KXZ70022.1"/>
    <property type="molecule type" value="Genomic_DNA"/>
</dbReference>
<evidence type="ECO:0000313" key="2">
    <source>
        <dbReference type="EMBL" id="KXZ70022.1"/>
    </source>
</evidence>
<dbReference type="Gene3D" id="3.40.50.880">
    <property type="match status" value="1"/>
</dbReference>
<evidence type="ECO:0000313" key="3">
    <source>
        <dbReference type="Proteomes" id="UP000075544"/>
    </source>
</evidence>